<feature type="active site" description="Proton donor" evidence="3">
    <location>
        <position position="305"/>
    </location>
</feature>
<feature type="compositionally biased region" description="Pro residues" evidence="4">
    <location>
        <begin position="1716"/>
        <end position="1740"/>
    </location>
</feature>
<dbReference type="EMBL" id="CP141046">
    <property type="protein sequence ID" value="WQQ19856.1"/>
    <property type="molecule type" value="Genomic_DNA"/>
</dbReference>
<evidence type="ECO:0000256" key="1">
    <source>
        <dbReference type="ARBA" id="ARBA00022801"/>
    </source>
</evidence>
<protein>
    <submittedName>
        <fullName evidence="8">Beta-N-acetylglucosaminidase domain-containing protein</fullName>
    </submittedName>
</protein>
<dbReference type="Pfam" id="PF02838">
    <property type="entry name" value="Glyco_hydro_20b"/>
    <property type="match status" value="1"/>
</dbReference>
<evidence type="ECO:0000313" key="9">
    <source>
        <dbReference type="Proteomes" id="UP001327314"/>
    </source>
</evidence>
<keyword evidence="2 3" id="KW-0326">Glycosidase</keyword>
<feature type="chain" id="PRO_5044875744" evidence="6">
    <location>
        <begin position="22"/>
        <end position="1796"/>
    </location>
</feature>
<dbReference type="GO" id="GO:1901135">
    <property type="term" value="P:carbohydrate derivative metabolic process"/>
    <property type="evidence" value="ECO:0007669"/>
    <property type="project" value="UniProtKB-ARBA"/>
</dbReference>
<dbReference type="InterPro" id="IPR015882">
    <property type="entry name" value="HEX_bac_N"/>
</dbReference>
<name>A0ABD8AIQ3_9BACT</name>
<keyword evidence="5" id="KW-0472">Membrane</keyword>
<reference evidence="8 9" key="1">
    <citation type="submission" date="2023-12" db="EMBL/GenBank/DDBJ databases">
        <title>Hybrid Genome Assemblies of Mycoplasma cynos and Mycoplasma felis isolated from Dogs and Cats with Infectious Respiratory Disease.</title>
        <authorList>
            <person name="Framst I."/>
            <person name="Cai H."/>
            <person name="Ramesh P."/>
            <person name="Maboni G."/>
        </authorList>
    </citation>
    <scope>NUCLEOTIDE SEQUENCE [LARGE SCALE GENOMIC DNA]</scope>
    <source>
        <strain evidence="8 9">30510</strain>
    </source>
</reference>
<dbReference type="Gene3D" id="3.20.20.80">
    <property type="entry name" value="Glycosidases"/>
    <property type="match status" value="1"/>
</dbReference>
<dbReference type="GO" id="GO:0015929">
    <property type="term" value="F:hexosaminidase activity"/>
    <property type="evidence" value="ECO:0007669"/>
    <property type="project" value="UniProtKB-ARBA"/>
</dbReference>
<dbReference type="Gene3D" id="1.20.1270.90">
    <property type="entry name" value="AF1782-like"/>
    <property type="match status" value="1"/>
</dbReference>
<dbReference type="Proteomes" id="UP001327314">
    <property type="component" value="Chromosome"/>
</dbReference>
<feature type="compositionally biased region" description="Basic and acidic residues" evidence="4">
    <location>
        <begin position="1741"/>
        <end position="1755"/>
    </location>
</feature>
<evidence type="ECO:0000259" key="7">
    <source>
        <dbReference type="PROSITE" id="PS52009"/>
    </source>
</evidence>
<sequence>MSIKKTLKAIISLASASGLVAMLSSNNPATSRQVVTNHKEYKIYPSVHSIEYYNKHFLITPEINLVVEDGIDSAVLERFEETLNLRKIKYKISNKIISGKTNVLIGLKDNKDTFVDDYLKSKNLMPNTDLMNKIDSYVLNSKDNVISIYASGEDASYYGVTSLWHIFNQLNGLEIEEFNINDYADIKTRGAIEGYYGNPWSLQDRLNYMRWGSYYKLNGYFYAPKDDPKHSHKWRELYTESEIENLIKPLAREGNRTKVRYIYTLHPFFGTRLDNDYDQGVKDLKNKFLQVIQAGVRQIGILADDVARADIRTQVRLLIDMVTWLKELKQTKYHDLKVVLPFVVNEYAGYGQSYFKKFPNEVQIVMTGGKTWGEVSPEFTNKFYTNTNRGPLLWINWPCSDNSKNHLILGGYREFLHKNVDPKKVQGIVLNPMQQSEPSKVALFGAADYTWNIWKDDAHIDQTYSDAFNYVTNNSYQETAESKAFRNLAKHMINQNMDGRVVALEESIELKKKLAKVRTSLETNNFLVDNIKDLKVEFEELYNDALTIKNSVVNRDLYYQIRYWIESSIELYQGLTLALDGLIKLSQGDKTDFVLNLNKAKTLIQKARTQHGFDYLGSIQYAEVGVQHIQPFTTWLLDYMSNKILNTNIKNNNNKKDQVVGYNLEIAKHSSINDNAKNNKLDYIIDHNDSTLAWLSSANNGNVGKDQGIEIHFESAKEIKSIRILQDSNDKMESLKIQKLYNNQVIDLENGTLDFKDKKEITYTVPENAGLMTGIRITSTKQTSTWWKVKSVDIQEKNVPDPSYIHTSLKDKSKLQALRSNGSMILSNDLKNISKNHEIPSKGYIGVDLKDIKYITNINIDWIKNDKFKFLISVNGFNWIELDQANFNKKVKFRYLRLVNSSDAIQILKFTKLSLNIIDEIVPFGKLIETNIDLKNNWLDDRKNGGGFDGDFNRYTKFGGSPLKGQYAIYDLGGELDLKSLRMYTADNTADFPRYLDIQVSNQKDSGYETVFSINDSADSHDITPGQGGFGNPDSLHPNLRWWGNDDIKDKKVRYIKLLVKKDYPSRAIIINEIVVNGGKYLNLNIDPRFDGTNYLESNGKYKPENIFDNKLNSSYKPAEKNGKLIINLDAARYANKDIKIITEEEPSNAVVKAIVYDIKTNKELEIVIGALSNPIVSFSLPNDPEKKVVALKIEWKDHIPVISEIIDIEKQNGQKVDKSKLKTLLEKPVVDLEKWTTSSRQNYIAKKQSAQAINDLTSVTQEAVADALKALDDAINEHKLKVDKSEFDALIKNENLKNDHFIYTNESFYDYQLALEKIKYQNVDDLGQSEFNKLKENLETKKIALEFSPYNMQISLFNVEKFNEINKDNYLSDSYNKLKAKVDEIKRKITENKIEPSEYIKLNKEYEILYSQLSPKAKSVLILTYEKYKNDVVIPFIAKYKNKWPEEYAKINDVLTKNEGKVSDQSTDLSINEAINDLKNVAGSIIEGVARKQKEIRDIYINRKTNAYLVYQDDKYTNYDKFISELAVYEQHPENLTSEKYNEIIKKKEIVEKELVFNTDLDKVKSKARSIINILDDKKEYDKEIKNANSIEKLSAIIDQMIQQYKDQEAKKIKDKKIALLEILKDLDDKKQKDYLTNKVNKITLLSDAKLIEFEIDQTMMLNYKKKIRLAINDIKDQKLREKSNSEFNSNDNKEELKSFLLKLEKLESHESKPAPKPQPNPKPNPKPQPNPKPTPETPKTPDDKKPDASDKNKKLTPKTSSNKGIITGAIVGTLTVLSIIVGALAFWFKKKSKK</sequence>
<evidence type="ECO:0000256" key="3">
    <source>
        <dbReference type="PROSITE-ProRule" id="PRU01353"/>
    </source>
</evidence>
<dbReference type="SUPFAM" id="SSF49785">
    <property type="entry name" value="Galactose-binding domain-like"/>
    <property type="match status" value="1"/>
</dbReference>
<comment type="similarity">
    <text evidence="3">Belongs to the glycosyl hydrolase 84 family.</text>
</comment>
<dbReference type="InterPro" id="IPR008979">
    <property type="entry name" value="Galactose-bd-like_sf"/>
</dbReference>
<dbReference type="InterPro" id="IPR051822">
    <property type="entry name" value="Glycosyl_Hydrolase_84"/>
</dbReference>
<evidence type="ECO:0000256" key="5">
    <source>
        <dbReference type="SAM" id="Phobius"/>
    </source>
</evidence>
<dbReference type="Gene3D" id="3.30.379.10">
    <property type="entry name" value="Chitobiase/beta-hexosaminidase domain 2-like"/>
    <property type="match status" value="1"/>
</dbReference>
<proteinExistence type="inferred from homology"/>
<dbReference type="SUPFAM" id="SSF51445">
    <property type="entry name" value="(Trans)glycosidases"/>
    <property type="match status" value="1"/>
</dbReference>
<organism evidence="8 9">
    <name type="scientific">Mycoplasmopsis cynos</name>
    <dbReference type="NCBI Taxonomy" id="171284"/>
    <lineage>
        <taxon>Bacteria</taxon>
        <taxon>Bacillati</taxon>
        <taxon>Mycoplasmatota</taxon>
        <taxon>Mycoplasmoidales</taxon>
        <taxon>Metamycoplasmataceae</taxon>
        <taxon>Mycoplasmopsis</taxon>
    </lineage>
</organism>
<keyword evidence="6" id="KW-0732">Signal</keyword>
<dbReference type="PROSITE" id="PS52009">
    <property type="entry name" value="GH84"/>
    <property type="match status" value="1"/>
</dbReference>
<evidence type="ECO:0000313" key="8">
    <source>
        <dbReference type="EMBL" id="WQQ19856.1"/>
    </source>
</evidence>
<dbReference type="Pfam" id="PF07555">
    <property type="entry name" value="NAGidase"/>
    <property type="match status" value="1"/>
</dbReference>
<evidence type="ECO:0000256" key="2">
    <source>
        <dbReference type="ARBA" id="ARBA00023295"/>
    </source>
</evidence>
<evidence type="ECO:0000256" key="4">
    <source>
        <dbReference type="SAM" id="MobiDB-lite"/>
    </source>
</evidence>
<evidence type="ECO:0000256" key="6">
    <source>
        <dbReference type="SAM" id="SignalP"/>
    </source>
</evidence>
<dbReference type="InterPro" id="IPR029018">
    <property type="entry name" value="Hex-like_dom2"/>
</dbReference>
<dbReference type="SUPFAM" id="SSF55545">
    <property type="entry name" value="beta-N-acetylhexosaminidase-like domain"/>
    <property type="match status" value="1"/>
</dbReference>
<dbReference type="SUPFAM" id="SSF140657">
    <property type="entry name" value="Hyaluronidase post-catalytic domain-like"/>
    <property type="match status" value="1"/>
</dbReference>
<keyword evidence="5" id="KW-0812">Transmembrane</keyword>
<feature type="signal peptide" evidence="6">
    <location>
        <begin position="1"/>
        <end position="21"/>
    </location>
</feature>
<keyword evidence="5" id="KW-1133">Transmembrane helix</keyword>
<dbReference type="RefSeq" id="WP_322936100.1">
    <property type="nucleotide sequence ID" value="NZ_CP141046.1"/>
</dbReference>
<keyword evidence="1 3" id="KW-0378">Hydrolase</keyword>
<dbReference type="PANTHER" id="PTHR13170:SF16">
    <property type="entry name" value="PROTEIN O-GLCNACASE"/>
    <property type="match status" value="1"/>
</dbReference>
<dbReference type="Gene3D" id="1.20.58.460">
    <property type="entry name" value="Hyaluronidase post-catalytic domain-like"/>
    <property type="match status" value="1"/>
</dbReference>
<feature type="transmembrane region" description="Helical" evidence="5">
    <location>
        <begin position="1767"/>
        <end position="1790"/>
    </location>
</feature>
<feature type="region of interest" description="Disordered" evidence="4">
    <location>
        <begin position="1710"/>
        <end position="1766"/>
    </location>
</feature>
<gene>
    <name evidence="8" type="ORF">RRG46_03345</name>
</gene>
<dbReference type="GO" id="GO:0005975">
    <property type="term" value="P:carbohydrate metabolic process"/>
    <property type="evidence" value="ECO:0007669"/>
    <property type="project" value="UniProtKB-ARBA"/>
</dbReference>
<accession>A0ABD8AIQ3</accession>
<feature type="domain" description="GH84" evidence="7">
    <location>
        <begin position="187"/>
        <end position="454"/>
    </location>
</feature>
<dbReference type="InterPro" id="IPR017853">
    <property type="entry name" value="GH"/>
</dbReference>
<dbReference type="InterPro" id="IPR011496">
    <property type="entry name" value="O-GlcNAcase_cat"/>
</dbReference>
<dbReference type="PANTHER" id="PTHR13170">
    <property type="entry name" value="O-GLCNACASE"/>
    <property type="match status" value="1"/>
</dbReference>
<dbReference type="Gene3D" id="2.60.120.260">
    <property type="entry name" value="Galactose-binding domain-like"/>
    <property type="match status" value="2"/>
</dbReference>